<dbReference type="Pfam" id="PF02806">
    <property type="entry name" value="Alpha-amylase_C"/>
    <property type="match status" value="1"/>
</dbReference>
<name>A0ABV8Q2Y8_9MICO</name>
<feature type="active site" description="Proton donor" evidence="9">
    <location>
        <position position="463"/>
    </location>
</feature>
<dbReference type="Gene3D" id="2.60.40.1180">
    <property type="entry name" value="Golgi alpha-mannosidase II"/>
    <property type="match status" value="1"/>
</dbReference>
<feature type="active site" description="Nucleophile" evidence="9">
    <location>
        <position position="410"/>
    </location>
</feature>
<dbReference type="SMART" id="SM00642">
    <property type="entry name" value="Aamy"/>
    <property type="match status" value="1"/>
</dbReference>
<proteinExistence type="inferred from homology"/>
<keyword evidence="8 9" id="KW-0119">Carbohydrate metabolism</keyword>
<dbReference type="CDD" id="cd11322">
    <property type="entry name" value="AmyAc_Glg_BE"/>
    <property type="match status" value="1"/>
</dbReference>
<comment type="similarity">
    <text evidence="3 9">Belongs to the glycosyl hydrolase 13 family. GlgB subfamily.</text>
</comment>
<dbReference type="NCBIfam" id="TIGR01515">
    <property type="entry name" value="branching_enzym"/>
    <property type="match status" value="1"/>
</dbReference>
<organism evidence="11 12">
    <name type="scientific">Gryllotalpicola reticulitermitis</name>
    <dbReference type="NCBI Taxonomy" id="1184153"/>
    <lineage>
        <taxon>Bacteria</taxon>
        <taxon>Bacillati</taxon>
        <taxon>Actinomycetota</taxon>
        <taxon>Actinomycetes</taxon>
        <taxon>Micrococcales</taxon>
        <taxon>Microbacteriaceae</taxon>
        <taxon>Gryllotalpicola</taxon>
    </lineage>
</organism>
<dbReference type="SUPFAM" id="SSF81296">
    <property type="entry name" value="E set domains"/>
    <property type="match status" value="2"/>
</dbReference>
<dbReference type="NCBIfam" id="NF003811">
    <property type="entry name" value="PRK05402.1"/>
    <property type="match status" value="1"/>
</dbReference>
<dbReference type="Pfam" id="PF02922">
    <property type="entry name" value="CBM_48"/>
    <property type="match status" value="1"/>
</dbReference>
<dbReference type="CDD" id="cd02855">
    <property type="entry name" value="E_set_GBE_prok_N"/>
    <property type="match status" value="1"/>
</dbReference>
<feature type="domain" description="Glycosyl hydrolase family 13 catalytic" evidence="10">
    <location>
        <begin position="258"/>
        <end position="601"/>
    </location>
</feature>
<dbReference type="GO" id="GO:0003844">
    <property type="term" value="F:1,4-alpha-glucan branching enzyme activity"/>
    <property type="evidence" value="ECO:0007669"/>
    <property type="project" value="UniProtKB-EC"/>
</dbReference>
<keyword evidence="7 9" id="KW-0320">Glycogen biosynthesis</keyword>
<dbReference type="Gene3D" id="3.20.20.80">
    <property type="entry name" value="Glycosidases"/>
    <property type="match status" value="1"/>
</dbReference>
<sequence length="733" mass="82524">MSIVLPRIDESILQALAEGRYHEPHAVLGQHPIDSTNVTDPVTIIRALRPLARRVSAVLASGAHVELAHVGHGVWEGVSITGRSDYVLEAEYDDGSTWTADDPYRFSPTLGEGDTWLISQGRHEELWNALGAHVREHWGVSASTTGVAFAVWAPNATAVRVVGEFNGWDGTGHTMRSMGSSGVWELFVPGLDVGTLYKFDIRTQWGEWVRKADPLAQYTEVPPATASVVGRSSHTWGDDDWMQARRTSHHDKPISIYELHLGSWRPGLSYREAADQLIDYVGWLGFTHVEFMPLAEHPFTGSWGYQVTGYYAATSRFGHPDELRYLIDRLHQAGIGVIMDWVPGHFPKDDWALARFDGQPLYEHADPRLGEQKDWGTYVFDFGRTEVRNFLYANALYWLETFHVDGLRVDAVASMLYRDYSRNDGEWTPNIHGGREYLEAIGFLQETTATAYKRYPGIMMIAEESTSWNGVTGPTSQGGLGFGFKWNMGWMHDSLQYISRDPAHRSYHHNEMTFAMVYAYSENFILPISHDEVVHGKGSLIEKMPGDHWQKRANLRAFLAFMWAHPGKQLLFMGQEFGQWAEWNENTGLDWALLDNPDHKQLAELVGDLNRVYRGNSAFWRYDTEPRGFEWLEAGDAEHNVLAFLRWSEDGPIACAFNFSGAPHEGYQLALPFAGPWDEVLNTDASAYGGSGVGNLGRIQAEEREWNGRSASVRLRLPPLGAVFLRPTPPSPV</sequence>
<dbReference type="Pfam" id="PF00128">
    <property type="entry name" value="Alpha-amylase"/>
    <property type="match status" value="1"/>
</dbReference>
<evidence type="ECO:0000256" key="6">
    <source>
        <dbReference type="ARBA" id="ARBA00022679"/>
    </source>
</evidence>
<comment type="function">
    <text evidence="9">Catalyzes the formation of the alpha-1,6-glucosidic linkages in glycogen by scission of a 1,4-alpha-linked oligosaccharide from growing alpha-1,4-glucan chains and the subsequent attachment of the oligosaccharide to the alpha-1,6 position.</text>
</comment>
<evidence type="ECO:0000256" key="5">
    <source>
        <dbReference type="ARBA" id="ARBA00022676"/>
    </source>
</evidence>
<dbReference type="Proteomes" id="UP001595900">
    <property type="component" value="Unassembled WGS sequence"/>
</dbReference>
<dbReference type="InterPro" id="IPR006048">
    <property type="entry name" value="A-amylase/branching_C"/>
</dbReference>
<dbReference type="InterPro" id="IPR037439">
    <property type="entry name" value="Branching_enzy"/>
</dbReference>
<comment type="subunit">
    <text evidence="9">Monomer.</text>
</comment>
<protein>
    <recommendedName>
        <fullName evidence="9">1,4-alpha-glucan branching enzyme GlgB</fullName>
        <ecNumber evidence="9">2.4.1.18</ecNumber>
    </recommendedName>
    <alternativeName>
        <fullName evidence="9">1,4-alpha-D-glucan:1,4-alpha-D-glucan 6-glucosyl-transferase</fullName>
    </alternativeName>
    <alternativeName>
        <fullName evidence="9">Alpha-(1-&gt;4)-glucan branching enzyme</fullName>
    </alternativeName>
    <alternativeName>
        <fullName evidence="9">Glycogen branching enzyme</fullName>
        <shortName evidence="9">BE</shortName>
    </alternativeName>
</protein>
<dbReference type="InterPro" id="IPR006407">
    <property type="entry name" value="GlgB"/>
</dbReference>
<dbReference type="PIRSF" id="PIRSF000463">
    <property type="entry name" value="GlgB"/>
    <property type="match status" value="1"/>
</dbReference>
<evidence type="ECO:0000256" key="3">
    <source>
        <dbReference type="ARBA" id="ARBA00009000"/>
    </source>
</evidence>
<dbReference type="Pfam" id="PF22019">
    <property type="entry name" value="GlgB_N"/>
    <property type="match status" value="1"/>
</dbReference>
<evidence type="ECO:0000259" key="10">
    <source>
        <dbReference type="SMART" id="SM00642"/>
    </source>
</evidence>
<dbReference type="InterPro" id="IPR006047">
    <property type="entry name" value="GH13_cat_dom"/>
</dbReference>
<comment type="catalytic activity">
    <reaction evidence="1 9">
        <text>Transfers a segment of a (1-&gt;4)-alpha-D-glucan chain to a primary hydroxy group in a similar glucan chain.</text>
        <dbReference type="EC" id="2.4.1.18"/>
    </reaction>
</comment>
<evidence type="ECO:0000313" key="11">
    <source>
        <dbReference type="EMBL" id="MFC4242797.1"/>
    </source>
</evidence>
<evidence type="ECO:0000313" key="12">
    <source>
        <dbReference type="Proteomes" id="UP001595900"/>
    </source>
</evidence>
<dbReference type="InterPro" id="IPR014756">
    <property type="entry name" value="Ig_E-set"/>
</dbReference>
<accession>A0ABV8Q2Y8</accession>
<dbReference type="PANTHER" id="PTHR43651:SF3">
    <property type="entry name" value="1,4-ALPHA-GLUCAN-BRANCHING ENZYME"/>
    <property type="match status" value="1"/>
</dbReference>
<dbReference type="NCBIfam" id="NF008967">
    <property type="entry name" value="PRK12313.1"/>
    <property type="match status" value="1"/>
</dbReference>
<dbReference type="InterPro" id="IPR013783">
    <property type="entry name" value="Ig-like_fold"/>
</dbReference>
<dbReference type="RefSeq" id="WP_390227720.1">
    <property type="nucleotide sequence ID" value="NZ_JBHSCN010000003.1"/>
</dbReference>
<gene>
    <name evidence="9 11" type="primary">glgB</name>
    <name evidence="11" type="ORF">ACFOYW_05370</name>
</gene>
<comment type="caution">
    <text evidence="11">The sequence shown here is derived from an EMBL/GenBank/DDBJ whole genome shotgun (WGS) entry which is preliminary data.</text>
</comment>
<keyword evidence="4 9" id="KW-0321">Glycogen metabolism</keyword>
<keyword evidence="6 9" id="KW-0808">Transferase</keyword>
<dbReference type="InterPro" id="IPR004193">
    <property type="entry name" value="Glyco_hydro_13_N"/>
</dbReference>
<evidence type="ECO:0000256" key="9">
    <source>
        <dbReference type="HAMAP-Rule" id="MF_00685"/>
    </source>
</evidence>
<dbReference type="EMBL" id="JBHSCN010000003">
    <property type="protein sequence ID" value="MFC4242797.1"/>
    <property type="molecule type" value="Genomic_DNA"/>
</dbReference>
<keyword evidence="12" id="KW-1185">Reference proteome</keyword>
<dbReference type="HAMAP" id="MF_00685">
    <property type="entry name" value="GlgB"/>
    <property type="match status" value="1"/>
</dbReference>
<dbReference type="InterPro" id="IPR054169">
    <property type="entry name" value="GlgB_N"/>
</dbReference>
<evidence type="ECO:0000256" key="8">
    <source>
        <dbReference type="ARBA" id="ARBA00023277"/>
    </source>
</evidence>
<keyword evidence="5 9" id="KW-0328">Glycosyltransferase</keyword>
<evidence type="ECO:0000256" key="7">
    <source>
        <dbReference type="ARBA" id="ARBA00023056"/>
    </source>
</evidence>
<reference evidence="12" key="1">
    <citation type="journal article" date="2019" name="Int. J. Syst. Evol. Microbiol.">
        <title>The Global Catalogue of Microorganisms (GCM) 10K type strain sequencing project: providing services to taxonomists for standard genome sequencing and annotation.</title>
        <authorList>
            <consortium name="The Broad Institute Genomics Platform"/>
            <consortium name="The Broad Institute Genome Sequencing Center for Infectious Disease"/>
            <person name="Wu L."/>
            <person name="Ma J."/>
        </authorList>
    </citation>
    <scope>NUCLEOTIDE SEQUENCE [LARGE SCALE GENOMIC DNA]</scope>
    <source>
        <strain evidence="12">CGMCC 1.10363</strain>
    </source>
</reference>
<dbReference type="EC" id="2.4.1.18" evidence="9"/>
<dbReference type="InterPro" id="IPR044143">
    <property type="entry name" value="GlgB_N_E_set_prok"/>
</dbReference>
<dbReference type="Gene3D" id="2.60.40.10">
    <property type="entry name" value="Immunoglobulins"/>
    <property type="match status" value="2"/>
</dbReference>
<dbReference type="PANTHER" id="PTHR43651">
    <property type="entry name" value="1,4-ALPHA-GLUCAN-BRANCHING ENZYME"/>
    <property type="match status" value="1"/>
</dbReference>
<evidence type="ECO:0000256" key="2">
    <source>
        <dbReference type="ARBA" id="ARBA00004964"/>
    </source>
</evidence>
<dbReference type="SUPFAM" id="SSF51011">
    <property type="entry name" value="Glycosyl hydrolase domain"/>
    <property type="match status" value="1"/>
</dbReference>
<dbReference type="InterPro" id="IPR013780">
    <property type="entry name" value="Glyco_hydro_b"/>
</dbReference>
<evidence type="ECO:0000256" key="4">
    <source>
        <dbReference type="ARBA" id="ARBA00022600"/>
    </source>
</evidence>
<evidence type="ECO:0000256" key="1">
    <source>
        <dbReference type="ARBA" id="ARBA00000826"/>
    </source>
</evidence>
<dbReference type="InterPro" id="IPR017853">
    <property type="entry name" value="GH"/>
</dbReference>
<dbReference type="SUPFAM" id="SSF51445">
    <property type="entry name" value="(Trans)glycosidases"/>
    <property type="match status" value="1"/>
</dbReference>
<comment type="pathway">
    <text evidence="2 9">Glycan biosynthesis; glycogen biosynthesis.</text>
</comment>